<reference evidence="1" key="1">
    <citation type="submission" date="2022-07" db="EMBL/GenBank/DDBJ databases">
        <title>Genome Sequence of Physisporinus lineatus.</title>
        <authorList>
            <person name="Buettner E."/>
        </authorList>
    </citation>
    <scope>NUCLEOTIDE SEQUENCE</scope>
    <source>
        <strain evidence="1">VT162</strain>
    </source>
</reference>
<name>A0AAD5YBD0_9APHY</name>
<accession>A0AAD5YBD0</accession>
<comment type="caution">
    <text evidence="1">The sequence shown here is derived from an EMBL/GenBank/DDBJ whole genome shotgun (WGS) entry which is preliminary data.</text>
</comment>
<keyword evidence="2" id="KW-1185">Reference proteome</keyword>
<evidence type="ECO:0000313" key="1">
    <source>
        <dbReference type="EMBL" id="KAJ3479365.1"/>
    </source>
</evidence>
<protein>
    <submittedName>
        <fullName evidence="1">Uncharacterized protein</fullName>
    </submittedName>
</protein>
<dbReference type="EMBL" id="JANAWD010000444">
    <property type="protein sequence ID" value="KAJ3479365.1"/>
    <property type="molecule type" value="Genomic_DNA"/>
</dbReference>
<dbReference type="AlphaFoldDB" id="A0AAD5YBD0"/>
<organism evidence="1 2">
    <name type="scientific">Meripilus lineatus</name>
    <dbReference type="NCBI Taxonomy" id="2056292"/>
    <lineage>
        <taxon>Eukaryota</taxon>
        <taxon>Fungi</taxon>
        <taxon>Dikarya</taxon>
        <taxon>Basidiomycota</taxon>
        <taxon>Agaricomycotina</taxon>
        <taxon>Agaricomycetes</taxon>
        <taxon>Polyporales</taxon>
        <taxon>Meripilaceae</taxon>
        <taxon>Meripilus</taxon>
    </lineage>
</organism>
<evidence type="ECO:0000313" key="2">
    <source>
        <dbReference type="Proteomes" id="UP001212997"/>
    </source>
</evidence>
<proteinExistence type="predicted"/>
<dbReference type="Proteomes" id="UP001212997">
    <property type="component" value="Unassembled WGS sequence"/>
</dbReference>
<gene>
    <name evidence="1" type="ORF">NLI96_g9110</name>
</gene>
<sequence>MGRKKSGKPRGRACWAQGSKLAYLKSHIQNWKIAQDRGQITKFYDRVTDVFIAMYGYDLPLKEDGPCLINEEDVCLTQMSTEKISLEEADRRSAFRRKLRDKLMAWYNHQGKVVSRTETSKEIQKLMLNQSAAVVKPRRVAPLRMYQRLHYGTRIKKKVDEEWLTERVEVVAAGADAKGQKKAQMLSRDRVTEELWDMETEEFRQEILQLREEDFEAQLEEKRANESNPETADDYQRLLSAGAGVLQGIADNIQQRYGMVVAIFLAGPMPEDNGQIGVHSIHAGQTLGPLQQTWPEWNAHRFRDVEDSIVQFAEKCYSTYLLLWVAYSRSI</sequence>